<accession>A0A0P0RFQ5</accession>
<sequence>MVRLLVLGCGFVVLVGVIALAVMYYVICKNAD</sequence>
<dbReference type="AlphaFoldDB" id="A0A0P0RFQ5"/>
<protein>
    <submittedName>
        <fullName evidence="1">Uncharacterized protein</fullName>
    </submittedName>
</protein>
<dbReference type="Proteomes" id="UP000019146">
    <property type="component" value="Chromosome 2"/>
</dbReference>
<proteinExistence type="predicted"/>
<evidence type="ECO:0000313" key="2">
    <source>
        <dbReference type="Proteomes" id="UP000019146"/>
    </source>
</evidence>
<gene>
    <name evidence="1" type="ORF">K788_00027150</name>
</gene>
<organism evidence="1 2">
    <name type="scientific">Paraburkholderia caribensis MBA4</name>
    <dbReference type="NCBI Taxonomy" id="1323664"/>
    <lineage>
        <taxon>Bacteria</taxon>
        <taxon>Pseudomonadati</taxon>
        <taxon>Pseudomonadota</taxon>
        <taxon>Betaproteobacteria</taxon>
        <taxon>Burkholderiales</taxon>
        <taxon>Burkholderiaceae</taxon>
        <taxon>Paraburkholderia</taxon>
    </lineage>
</organism>
<dbReference type="KEGG" id="bcai:K788_00027150"/>
<dbReference type="EMBL" id="CP012747">
    <property type="protein sequence ID" value="ALL67465.1"/>
    <property type="molecule type" value="Genomic_DNA"/>
</dbReference>
<name>A0A0P0RFQ5_9BURK</name>
<reference evidence="1 2" key="1">
    <citation type="journal article" date="2014" name="Genome Announc.">
        <title>Draft Genome Sequence of the Haloacid-Degrading Burkholderia caribensis Strain MBA4.</title>
        <authorList>
            <person name="Pan Y."/>
            <person name="Kong K.F."/>
            <person name="Tsang J.S."/>
        </authorList>
    </citation>
    <scope>NUCLEOTIDE SEQUENCE [LARGE SCALE GENOMIC DNA]</scope>
    <source>
        <strain evidence="1 2">MBA4</strain>
    </source>
</reference>
<evidence type="ECO:0000313" key="1">
    <source>
        <dbReference type="EMBL" id="ALL67465.1"/>
    </source>
</evidence>